<comment type="catalytic activity">
    <reaction evidence="7">
        <text>3-dehydroquinate = 3-dehydroshikimate + H2O</text>
        <dbReference type="Rhea" id="RHEA:21096"/>
        <dbReference type="ChEBI" id="CHEBI:15377"/>
        <dbReference type="ChEBI" id="CHEBI:16630"/>
        <dbReference type="ChEBI" id="CHEBI:32364"/>
        <dbReference type="EC" id="4.2.1.10"/>
    </reaction>
</comment>
<comment type="caution">
    <text evidence="7">Lacks conserved residue(s) required for the propagation of feature annotation.</text>
</comment>
<dbReference type="EC" id="4.2.1.10" evidence="7"/>
<comment type="pathway">
    <text evidence="7">Metabolic intermediate biosynthesis; chorismate biosynthesis; chorismate from D-erythrose 4-phosphate and phosphoenolpyruvate: step 3/7.</text>
</comment>
<evidence type="ECO:0000256" key="5">
    <source>
        <dbReference type="ARBA" id="ARBA00023141"/>
    </source>
</evidence>
<dbReference type="GO" id="GO:0004764">
    <property type="term" value="F:shikimate 3-dehydrogenase (NADP+) activity"/>
    <property type="evidence" value="ECO:0007669"/>
    <property type="project" value="UniProtKB-UniRule"/>
</dbReference>
<dbReference type="GO" id="GO:0003855">
    <property type="term" value="F:3-dehydroquinate dehydratase activity"/>
    <property type="evidence" value="ECO:0007669"/>
    <property type="project" value="UniProtKB-UniRule"/>
</dbReference>
<keyword evidence="7" id="KW-0456">Lyase</keyword>
<dbReference type="OrthoDB" id="9792692at2"/>
<feature type="binding site" evidence="8">
    <location>
        <begin position="349"/>
        <end position="353"/>
    </location>
    <ligand>
        <name>NADP(+)</name>
        <dbReference type="ChEBI" id="CHEBI:58349"/>
    </ligand>
</feature>
<evidence type="ECO:0000256" key="1">
    <source>
        <dbReference type="ARBA" id="ARBA00004871"/>
    </source>
</evidence>
<dbReference type="InterPro" id="IPR022893">
    <property type="entry name" value="Shikimate_DH_fam"/>
</dbReference>
<dbReference type="Gene3D" id="3.20.20.70">
    <property type="entry name" value="Aldolase class I"/>
    <property type="match status" value="1"/>
</dbReference>
<dbReference type="InterPro" id="IPR046346">
    <property type="entry name" value="Aminoacid_DH-like_N_sf"/>
</dbReference>
<dbReference type="InterPro" id="IPR013785">
    <property type="entry name" value="Aldolase_TIM"/>
</dbReference>
<comment type="function">
    <text evidence="8">Involved in the biosynthesis of the chorismate, which leads to the biosynthesis of aromatic amino acids. Catalyzes the reversible NADPH linked reduction of 3-dehydroshikimate (DHSA) to yield shikimate (SA).</text>
</comment>
<keyword evidence="4 8" id="KW-0560">Oxidoreductase</keyword>
<keyword evidence="7" id="KW-0704">Schiff base</keyword>
<feature type="domain" description="SDH C-terminal" evidence="11">
    <location>
        <begin position="457"/>
        <end position="487"/>
    </location>
</feature>
<accession>D2R261</accession>
<feature type="active site" description="Proton donor/acceptor" evidence="7">
    <location>
        <position position="112"/>
    </location>
</feature>
<feature type="domain" description="Shikimate dehydrogenase substrate binding N-terminal" evidence="10">
    <location>
        <begin position="224"/>
        <end position="306"/>
    </location>
</feature>
<keyword evidence="13" id="KW-1185">Reference proteome</keyword>
<dbReference type="Gene3D" id="3.40.50.10860">
    <property type="entry name" value="Leucine Dehydrogenase, chain A, domain 1"/>
    <property type="match status" value="1"/>
</dbReference>
<evidence type="ECO:0000256" key="2">
    <source>
        <dbReference type="ARBA" id="ARBA00022605"/>
    </source>
</evidence>
<dbReference type="InterPro" id="IPR013708">
    <property type="entry name" value="Shikimate_DH-bd_N"/>
</dbReference>
<reference evidence="12 13" key="1">
    <citation type="journal article" date="2009" name="Stand. Genomic Sci.">
        <title>Complete genome sequence of Pirellula staleyi type strain (ATCC 27377).</title>
        <authorList>
            <person name="Clum A."/>
            <person name="Tindall B.J."/>
            <person name="Sikorski J."/>
            <person name="Ivanova N."/>
            <person name="Mavrommatis K."/>
            <person name="Lucas S."/>
            <person name="Glavina del Rio T."/>
            <person name="Nolan M."/>
            <person name="Chen F."/>
            <person name="Tice H."/>
            <person name="Pitluck S."/>
            <person name="Cheng J.F."/>
            <person name="Chertkov O."/>
            <person name="Brettin T."/>
            <person name="Han C."/>
            <person name="Detter J.C."/>
            <person name="Kuske C."/>
            <person name="Bruce D."/>
            <person name="Goodwin L."/>
            <person name="Ovchinikova G."/>
            <person name="Pati A."/>
            <person name="Mikhailova N."/>
            <person name="Chen A."/>
            <person name="Palaniappan K."/>
            <person name="Land M."/>
            <person name="Hauser L."/>
            <person name="Chang Y.J."/>
            <person name="Jeffries C.D."/>
            <person name="Chain P."/>
            <person name="Rohde M."/>
            <person name="Goker M."/>
            <person name="Bristow J."/>
            <person name="Eisen J.A."/>
            <person name="Markowitz V."/>
            <person name="Hugenholtz P."/>
            <person name="Kyrpides N.C."/>
            <person name="Klenk H.P."/>
            <person name="Lapidus A."/>
        </authorList>
    </citation>
    <scope>NUCLEOTIDE SEQUENCE [LARGE SCALE GENOMIC DNA]</scope>
    <source>
        <strain evidence="13">ATCC 27377 / DSM 6068 / ICPB 4128</strain>
    </source>
</reference>
<organism evidence="12 13">
    <name type="scientific">Pirellula staleyi (strain ATCC 27377 / DSM 6068 / ICPB 4128)</name>
    <name type="common">Pirella staleyi</name>
    <dbReference type="NCBI Taxonomy" id="530564"/>
    <lineage>
        <taxon>Bacteria</taxon>
        <taxon>Pseudomonadati</taxon>
        <taxon>Planctomycetota</taxon>
        <taxon>Planctomycetia</taxon>
        <taxon>Pirellulales</taxon>
        <taxon>Pirellulaceae</taxon>
        <taxon>Pirellula</taxon>
    </lineage>
</organism>
<evidence type="ECO:0000256" key="3">
    <source>
        <dbReference type="ARBA" id="ARBA00022857"/>
    </source>
</evidence>
<dbReference type="InterPro" id="IPR006151">
    <property type="entry name" value="Shikm_DH/Glu-tRNA_Rdtase"/>
</dbReference>
<feature type="binding site" evidence="7">
    <location>
        <position position="175"/>
    </location>
    <ligand>
        <name>3-dehydroquinate</name>
        <dbReference type="ChEBI" id="CHEBI:32364"/>
    </ligand>
</feature>
<feature type="active site" description="Schiff-base intermediate with substrate" evidence="7">
    <location>
        <position position="137"/>
    </location>
</feature>
<feature type="binding site" evidence="8">
    <location>
        <position position="464"/>
    </location>
    <ligand>
        <name>shikimate</name>
        <dbReference type="ChEBI" id="CHEBI:36208"/>
    </ligand>
</feature>
<evidence type="ECO:0000259" key="9">
    <source>
        <dbReference type="Pfam" id="PF01488"/>
    </source>
</evidence>
<dbReference type="GO" id="GO:0019632">
    <property type="term" value="P:shikimate metabolic process"/>
    <property type="evidence" value="ECO:0007669"/>
    <property type="project" value="InterPro"/>
</dbReference>
<dbReference type="InterPro" id="IPR036291">
    <property type="entry name" value="NAD(P)-bd_dom_sf"/>
</dbReference>
<comment type="pathway">
    <text evidence="1 8">Metabolic intermediate biosynthesis; chorismate biosynthesis; chorismate from D-erythrose 4-phosphate and phosphoenolpyruvate: step 4/7.</text>
</comment>
<protein>
    <recommendedName>
        <fullName evidence="7 8">Multifunctional fusion protein</fullName>
    </recommendedName>
    <domain>
        <recommendedName>
            <fullName evidence="7">3-dehydroquinate dehydratase</fullName>
            <shortName evidence="7">3-dehydroquinase</shortName>
            <ecNumber evidence="7">4.2.1.10</ecNumber>
        </recommendedName>
        <alternativeName>
            <fullName evidence="7">Type I DHQase</fullName>
        </alternativeName>
        <alternativeName>
            <fullName evidence="7">Type I dehydroquinase</fullName>
            <shortName evidence="7">DHQ1</shortName>
        </alternativeName>
    </domain>
    <domain>
        <recommendedName>
            <fullName evidence="8">Shikimate dehydrogenase (NADP(+))</fullName>
            <shortName evidence="8">SDH</shortName>
            <ecNumber evidence="8">1.1.1.25</ecNumber>
        </recommendedName>
    </domain>
</protein>
<feature type="binding site" evidence="7">
    <location>
        <position position="200"/>
    </location>
    <ligand>
        <name>3-dehydroquinate</name>
        <dbReference type="ChEBI" id="CHEBI:32364"/>
    </ligand>
</feature>
<dbReference type="CDD" id="cd01065">
    <property type="entry name" value="NAD_bind_Shikimate_DH"/>
    <property type="match status" value="1"/>
</dbReference>
<dbReference type="EMBL" id="CP001848">
    <property type="protein sequence ID" value="ADB18672.1"/>
    <property type="molecule type" value="Genomic_DNA"/>
</dbReference>
<name>D2R261_PIRSD</name>
<feature type="binding site" evidence="8">
    <location>
        <position position="457"/>
    </location>
    <ligand>
        <name>NADP(+)</name>
        <dbReference type="ChEBI" id="CHEBI:58349"/>
    </ligand>
</feature>
<evidence type="ECO:0000256" key="8">
    <source>
        <dbReference type="HAMAP-Rule" id="MF_00222"/>
    </source>
</evidence>
<feature type="domain" description="Quinate/shikimate 5-dehydrogenase/glutamyl-tRNA reductase" evidence="9">
    <location>
        <begin position="337"/>
        <end position="393"/>
    </location>
</feature>
<proteinExistence type="inferred from homology"/>
<dbReference type="Pfam" id="PF08501">
    <property type="entry name" value="Shikimate_dh_N"/>
    <property type="match status" value="1"/>
</dbReference>
<evidence type="ECO:0000256" key="4">
    <source>
        <dbReference type="ARBA" id="ARBA00023002"/>
    </source>
</evidence>
<dbReference type="InterPro" id="IPR041121">
    <property type="entry name" value="SDH_C"/>
</dbReference>
<feature type="binding site" evidence="7">
    <location>
        <begin position="31"/>
        <end position="33"/>
    </location>
    <ligand>
        <name>3-dehydroquinate</name>
        <dbReference type="ChEBI" id="CHEBI:32364"/>
    </ligand>
</feature>
<feature type="active site" description="Proton acceptor" evidence="8">
    <location>
        <position position="283"/>
    </location>
</feature>
<feature type="binding site" evidence="8">
    <location>
        <position position="304"/>
    </location>
    <ligand>
        <name>shikimate</name>
        <dbReference type="ChEBI" id="CHEBI:36208"/>
    </ligand>
</feature>
<dbReference type="GO" id="GO:0050661">
    <property type="term" value="F:NADP binding"/>
    <property type="evidence" value="ECO:0007669"/>
    <property type="project" value="InterPro"/>
</dbReference>
<feature type="binding site" evidence="8">
    <location>
        <position position="434"/>
    </location>
    <ligand>
        <name>NADP(+)</name>
        <dbReference type="ChEBI" id="CHEBI:58349"/>
    </ligand>
</feature>
<evidence type="ECO:0000256" key="6">
    <source>
        <dbReference type="ARBA" id="ARBA00049442"/>
    </source>
</evidence>
<dbReference type="NCBIfam" id="TIGR00507">
    <property type="entry name" value="aroE"/>
    <property type="match status" value="1"/>
</dbReference>
<evidence type="ECO:0000313" key="12">
    <source>
        <dbReference type="EMBL" id="ADB18672.1"/>
    </source>
</evidence>
<feature type="binding site" evidence="8">
    <location>
        <position position="319"/>
    </location>
    <ligand>
        <name>shikimate</name>
        <dbReference type="ChEBI" id="CHEBI:36208"/>
    </ligand>
</feature>
<evidence type="ECO:0000259" key="10">
    <source>
        <dbReference type="Pfam" id="PF08501"/>
    </source>
</evidence>
<dbReference type="HOGENOM" id="CLU_019120_0_0_0"/>
<dbReference type="NCBIfam" id="TIGR01093">
    <property type="entry name" value="aroD"/>
    <property type="match status" value="1"/>
</dbReference>
<dbReference type="Pfam" id="PF01488">
    <property type="entry name" value="Shikimate_DH"/>
    <property type="match status" value="1"/>
</dbReference>
<comment type="similarity">
    <text evidence="8">Belongs to the shikimate dehydrogenase family.</text>
</comment>
<dbReference type="PANTHER" id="PTHR21089:SF1">
    <property type="entry name" value="BIFUNCTIONAL 3-DEHYDROQUINATE DEHYDRATASE_SHIKIMATE DEHYDROGENASE, CHLOROPLASTIC"/>
    <property type="match status" value="1"/>
</dbReference>
<comment type="similarity">
    <text evidence="7">Belongs to the type-I 3-dehydroquinase family.</text>
</comment>
<dbReference type="SUPFAM" id="SSF53223">
    <property type="entry name" value="Aminoacid dehydrogenase-like, N-terminal domain"/>
    <property type="match status" value="1"/>
</dbReference>
<feature type="binding site" evidence="8">
    <location>
        <position position="295"/>
    </location>
    <ligand>
        <name>NADP(+)</name>
        <dbReference type="ChEBI" id="CHEBI:58349"/>
    </ligand>
</feature>
<dbReference type="HAMAP" id="MF_00222">
    <property type="entry name" value="Shikimate_DH_AroE"/>
    <property type="match status" value="1"/>
</dbReference>
<dbReference type="PANTHER" id="PTHR21089">
    <property type="entry name" value="SHIKIMATE DEHYDROGENASE"/>
    <property type="match status" value="1"/>
</dbReference>
<dbReference type="HAMAP" id="MF_00214">
    <property type="entry name" value="AroD"/>
    <property type="match status" value="1"/>
</dbReference>
<feature type="binding site" evidence="8">
    <location>
        <position position="436"/>
    </location>
    <ligand>
        <name>shikimate</name>
        <dbReference type="ChEBI" id="CHEBI:36208"/>
    </ligand>
</feature>
<dbReference type="KEGG" id="psl:Psta_4018"/>
<evidence type="ECO:0000313" key="13">
    <source>
        <dbReference type="Proteomes" id="UP000001887"/>
    </source>
</evidence>
<comment type="subunit">
    <text evidence="7">Homodimer.</text>
</comment>
<sequence>MTICVIVGRGRHKHMIAEHKHLGEVGAQLVELRLDYIMSDVNLRRLLPERPTPVVITVRRQRDGGRWSRSEDQRQVLLRQAIASGVEYVDLEEDIAGSIPRFGKTKRIVSYHNFQETPENLAALHERMSKLDADIVKIATMAHTPSDTTRLVQLMKGAKIPTVAIAMGEIGTPSRILGGKFGSPLTYAAFSSDRELAPGQLSYEQMRAVYHYDDINADTEVFGVVADPVGHSMSPLLHNAAFRALSMNRVYLPLRVPREHLAKFLQDCPELGIKGLSVTIPHKEEVIQHLVKTDDATTEIAACNTVIWKEGKPVGYNTDYRASMASIDRLFGGDEKQSGLAGKTALLLGAGGVSKAIACGLRRRGCDVVIASRTLEKSEALAKKFKARTIDWKLRHSVQAHLVVNGTPLGMHPNLDESPIDEGYFSTDMVAFDTVYNPEQTLFIKRAREAGAKTITGIDMFVGQAALQFKLFTAHDPPMDLMRQTIRRAISAAKL</sequence>
<dbReference type="SUPFAM" id="SSF51569">
    <property type="entry name" value="Aldolase"/>
    <property type="match status" value="1"/>
</dbReference>
<dbReference type="Gene3D" id="3.40.50.720">
    <property type="entry name" value="NAD(P)-binding Rossmann-like Domain"/>
    <property type="match status" value="1"/>
</dbReference>
<comment type="function">
    <text evidence="7">Involved in the third step of the chorismate pathway, which leads to the biosynthesis of aromatic amino acids. Catalyzes the cis-dehydration of 3-dehydroquinate (DHQ) and introduces the first double bond of the aromatic ring to yield 3-dehydroshikimate.</text>
</comment>
<dbReference type="GO" id="GO:0008652">
    <property type="term" value="P:amino acid biosynthetic process"/>
    <property type="evidence" value="ECO:0007669"/>
    <property type="project" value="UniProtKB-KW"/>
</dbReference>
<evidence type="ECO:0000259" key="11">
    <source>
        <dbReference type="Pfam" id="PF18317"/>
    </source>
</evidence>
<dbReference type="Pfam" id="PF18317">
    <property type="entry name" value="SDH_C"/>
    <property type="match status" value="1"/>
</dbReference>
<dbReference type="Pfam" id="PF01487">
    <property type="entry name" value="DHquinase_I"/>
    <property type="match status" value="1"/>
</dbReference>
<dbReference type="GO" id="GO:0009423">
    <property type="term" value="P:chorismate biosynthetic process"/>
    <property type="evidence" value="ECO:0007669"/>
    <property type="project" value="UniProtKB-UniRule"/>
</dbReference>
<dbReference type="CDD" id="cd00502">
    <property type="entry name" value="DHQase_I"/>
    <property type="match status" value="1"/>
</dbReference>
<dbReference type="UniPathway" id="UPA00053">
    <property type="reaction ID" value="UER00086"/>
</dbReference>
<dbReference type="GO" id="GO:0009073">
    <property type="term" value="P:aromatic amino acid family biosynthetic process"/>
    <property type="evidence" value="ECO:0007669"/>
    <property type="project" value="UniProtKB-KW"/>
</dbReference>
<dbReference type="Proteomes" id="UP000001887">
    <property type="component" value="Chromosome"/>
</dbReference>
<dbReference type="InterPro" id="IPR001381">
    <property type="entry name" value="DHquinase_I"/>
</dbReference>
<dbReference type="AlphaFoldDB" id="D2R261"/>
<dbReference type="STRING" id="530564.Psta_4018"/>
<dbReference type="eggNOG" id="COG0169">
    <property type="taxonomic scope" value="Bacteria"/>
</dbReference>
<gene>
    <name evidence="8" type="primary">aroE</name>
    <name evidence="7" type="synonym">aroD</name>
    <name evidence="12" type="ordered locus">Psta_4018</name>
</gene>
<feature type="binding site" evidence="8">
    <location>
        <position position="279"/>
    </location>
    <ligand>
        <name>shikimate</name>
        <dbReference type="ChEBI" id="CHEBI:36208"/>
    </ligand>
</feature>
<feature type="binding site" evidence="8">
    <location>
        <begin position="232"/>
        <end position="234"/>
    </location>
    <ligand>
        <name>shikimate</name>
        <dbReference type="ChEBI" id="CHEBI:36208"/>
    </ligand>
</feature>
<dbReference type="eggNOG" id="COG0710">
    <property type="taxonomic scope" value="Bacteria"/>
</dbReference>
<comment type="catalytic activity">
    <reaction evidence="6 8">
        <text>shikimate + NADP(+) = 3-dehydroshikimate + NADPH + H(+)</text>
        <dbReference type="Rhea" id="RHEA:17737"/>
        <dbReference type="ChEBI" id="CHEBI:15378"/>
        <dbReference type="ChEBI" id="CHEBI:16630"/>
        <dbReference type="ChEBI" id="CHEBI:36208"/>
        <dbReference type="ChEBI" id="CHEBI:57783"/>
        <dbReference type="ChEBI" id="CHEBI:58349"/>
        <dbReference type="EC" id="1.1.1.25"/>
    </reaction>
</comment>
<keyword evidence="2 7" id="KW-0028">Amino-acid biosynthesis</keyword>
<keyword evidence="3 8" id="KW-0521">NADP</keyword>
<dbReference type="InterPro" id="IPR011342">
    <property type="entry name" value="Shikimate_DH"/>
</dbReference>
<dbReference type="SUPFAM" id="SSF51735">
    <property type="entry name" value="NAD(P)-binding Rossmann-fold domains"/>
    <property type="match status" value="1"/>
</dbReference>
<feature type="binding site" evidence="7">
    <location>
        <position position="59"/>
    </location>
    <ligand>
        <name>3-dehydroquinate</name>
        <dbReference type="ChEBI" id="CHEBI:32364"/>
    </ligand>
</feature>
<evidence type="ECO:0000256" key="7">
    <source>
        <dbReference type="HAMAP-Rule" id="MF_00214"/>
    </source>
</evidence>
<keyword evidence="5 7" id="KW-0057">Aromatic amino acid biosynthesis</keyword>
<dbReference type="GO" id="GO:0005829">
    <property type="term" value="C:cytosol"/>
    <property type="evidence" value="ECO:0007669"/>
    <property type="project" value="TreeGrafter"/>
</dbReference>
<dbReference type="EC" id="1.1.1.25" evidence="8"/>